<evidence type="ECO:0000313" key="1">
    <source>
        <dbReference type="EMBL" id="AFD27421.1"/>
    </source>
</evidence>
<geneLocation type="plasmid" evidence="1 2">
    <name>P2</name>
</geneLocation>
<protein>
    <recommendedName>
        <fullName evidence="3">Peptidase M41 domain-containing protein</fullName>
    </recommendedName>
</protein>
<dbReference type="PATRIC" id="fig|745776.4.peg.3528"/>
<dbReference type="Gene3D" id="1.20.58.760">
    <property type="entry name" value="Peptidase M41"/>
    <property type="match status" value="1"/>
</dbReference>
<dbReference type="SUPFAM" id="SSF140990">
    <property type="entry name" value="FtsH protease domain-like"/>
    <property type="match status" value="1"/>
</dbReference>
<dbReference type="Proteomes" id="UP000007575">
    <property type="component" value="Plasmid P2"/>
</dbReference>
<dbReference type="KEGG" id="dgo:DGo_PB0152"/>
<dbReference type="GO" id="GO:0005524">
    <property type="term" value="F:ATP binding"/>
    <property type="evidence" value="ECO:0007669"/>
    <property type="project" value="InterPro"/>
</dbReference>
<dbReference type="GO" id="GO:0006508">
    <property type="term" value="P:proteolysis"/>
    <property type="evidence" value="ECO:0007669"/>
    <property type="project" value="InterPro"/>
</dbReference>
<dbReference type="EMBL" id="CP002193">
    <property type="protein sequence ID" value="AFD27421.1"/>
    <property type="molecule type" value="Genomic_DNA"/>
</dbReference>
<evidence type="ECO:0008006" key="3">
    <source>
        <dbReference type="Google" id="ProtNLM"/>
    </source>
</evidence>
<dbReference type="RefSeq" id="WP_014686517.1">
    <property type="nucleotide sequence ID" value="NC_017791.1"/>
</dbReference>
<dbReference type="InterPro" id="IPR037219">
    <property type="entry name" value="Peptidase_M41-like"/>
</dbReference>
<dbReference type="GO" id="GO:0004222">
    <property type="term" value="F:metalloendopeptidase activity"/>
    <property type="evidence" value="ECO:0007669"/>
    <property type="project" value="InterPro"/>
</dbReference>
<dbReference type="GO" id="GO:0004176">
    <property type="term" value="F:ATP-dependent peptidase activity"/>
    <property type="evidence" value="ECO:0007669"/>
    <property type="project" value="InterPro"/>
</dbReference>
<dbReference type="HOGENOM" id="CLU_1406719_0_0_0"/>
<gene>
    <name evidence="1" type="ordered locus">DGo_PB0152</name>
</gene>
<proteinExistence type="predicted"/>
<dbReference type="AlphaFoldDB" id="H8H1M4"/>
<sequence length="193" mass="21713">MEDTWVPRHDTYRCRVHEAGHALLLPFHPQGLHPQAVVHPGDELFSPHVETGYLQLGPCSVFELLFDMHLALAGRAAERLLLQDVSDGSLQDILTWEGLARRYLSTTDDDHVLPFIHAPTTPAEASHNATVLRDLRRVQDGIVTDFLQMNRDSLEHMAFFLEEGPLCGTALQDRLLGVQQTFSLSESLRDRDA</sequence>
<reference evidence="1 2" key="1">
    <citation type="journal article" date="2012" name="PLoS ONE">
        <title>Genome sequence and transcriptome analysis of the radioresistant bacterium Deinococcus gobiensis: insights into the extreme environmental adaptations.</title>
        <authorList>
            <person name="Yuan M."/>
            <person name="Chen M."/>
            <person name="Zhang W."/>
            <person name="Lu W."/>
            <person name="Wang J."/>
            <person name="Yang M."/>
            <person name="Zhao P."/>
            <person name="Tang R."/>
            <person name="Li X."/>
            <person name="Hao Y."/>
            <person name="Zhou Z."/>
            <person name="Zhan Y."/>
            <person name="Yu H."/>
            <person name="Teng C."/>
            <person name="Yan Y."/>
            <person name="Ping S."/>
            <person name="Wang Y."/>
            <person name="Lin M."/>
        </authorList>
    </citation>
    <scope>NUCLEOTIDE SEQUENCE [LARGE SCALE GENOMIC DNA]</scope>
    <source>
        <strain evidence="2">DSM 21396 / JCM 16679 / CGMCC 1.7299 / I-0</strain>
        <plasmid evidence="1">P2</plasmid>
    </source>
</reference>
<evidence type="ECO:0000313" key="2">
    <source>
        <dbReference type="Proteomes" id="UP000007575"/>
    </source>
</evidence>
<keyword evidence="1" id="KW-0614">Plasmid</keyword>
<name>H8H1M4_DEIGI</name>
<dbReference type="OrthoDB" id="9838419at2"/>
<keyword evidence="2" id="KW-1185">Reference proteome</keyword>
<organism evidence="1 2">
    <name type="scientific">Deinococcus gobiensis (strain DSM 21396 / JCM 16679 / CGMCC 1.7299 / I-0)</name>
    <dbReference type="NCBI Taxonomy" id="745776"/>
    <lineage>
        <taxon>Bacteria</taxon>
        <taxon>Thermotogati</taxon>
        <taxon>Deinococcota</taxon>
        <taxon>Deinococci</taxon>
        <taxon>Deinococcales</taxon>
        <taxon>Deinococcaceae</taxon>
        <taxon>Deinococcus</taxon>
    </lineage>
</organism>
<accession>H8H1M4</accession>